<feature type="compositionally biased region" description="Polar residues" evidence="1">
    <location>
        <begin position="164"/>
        <end position="174"/>
    </location>
</feature>
<feature type="region of interest" description="Disordered" evidence="1">
    <location>
        <begin position="232"/>
        <end position="276"/>
    </location>
</feature>
<evidence type="ECO:0000313" key="2">
    <source>
        <dbReference type="EMBL" id="KAK7880725.1"/>
    </source>
</evidence>
<dbReference type="AlphaFoldDB" id="A0AAW0MV33"/>
<reference evidence="3" key="1">
    <citation type="submission" date="2024-04" db="EMBL/GenBank/DDBJ databases">
        <title>Salinicola lusitanus LLJ914,a marine bacterium isolated from the Okinawa Trough.</title>
        <authorList>
            <person name="Li J."/>
        </authorList>
    </citation>
    <scope>NUCLEOTIDE SEQUENCE [LARGE SCALE GENOMIC DNA]</scope>
</reference>
<sequence>MVIIRDAIKSILKYLSKNNGADADRRWSVHYTTQKPLHGLLFLPSNTRGSDEPGSPEPGPNRALWLHPFASGSAPFSSGSRMHQSERRRSFKWQRSGRKMIRTTTSVWCGRGSTYDPAGADFLLGGAGFLCGGRDFLRAADAGGSDATTAQSVTADIVAIDVTDQTGPRYSQDQGKTDQDSARTRVDQELDQDYSQDQGKTRTGPGLRQDQVRPGLDQDYSRTRVVCELQRLASPSSGYSSQSKPPVLPRVPLLPAPRPLPSPDQVQTQVQVQVQV</sequence>
<feature type="compositionally biased region" description="Pro residues" evidence="1">
    <location>
        <begin position="246"/>
        <end position="262"/>
    </location>
</feature>
<name>A0AAW0MV33_9GOBI</name>
<feature type="compositionally biased region" description="Low complexity" evidence="1">
    <location>
        <begin position="263"/>
        <end position="276"/>
    </location>
</feature>
<evidence type="ECO:0000313" key="3">
    <source>
        <dbReference type="Proteomes" id="UP001460270"/>
    </source>
</evidence>
<feature type="compositionally biased region" description="Basic and acidic residues" evidence="1">
    <location>
        <begin position="175"/>
        <end position="188"/>
    </location>
</feature>
<evidence type="ECO:0000256" key="1">
    <source>
        <dbReference type="SAM" id="MobiDB-lite"/>
    </source>
</evidence>
<protein>
    <submittedName>
        <fullName evidence="2">Uncharacterized protein</fullName>
    </submittedName>
</protein>
<dbReference type="Proteomes" id="UP001460270">
    <property type="component" value="Unassembled WGS sequence"/>
</dbReference>
<feature type="compositionally biased region" description="Low complexity" evidence="1">
    <location>
        <begin position="234"/>
        <end position="245"/>
    </location>
</feature>
<feature type="region of interest" description="Disordered" evidence="1">
    <location>
        <begin position="164"/>
        <end position="219"/>
    </location>
</feature>
<keyword evidence="3" id="KW-1185">Reference proteome</keyword>
<organism evidence="2 3">
    <name type="scientific">Mugilogobius chulae</name>
    <name type="common">yellowstripe goby</name>
    <dbReference type="NCBI Taxonomy" id="88201"/>
    <lineage>
        <taxon>Eukaryota</taxon>
        <taxon>Metazoa</taxon>
        <taxon>Chordata</taxon>
        <taxon>Craniata</taxon>
        <taxon>Vertebrata</taxon>
        <taxon>Euteleostomi</taxon>
        <taxon>Actinopterygii</taxon>
        <taxon>Neopterygii</taxon>
        <taxon>Teleostei</taxon>
        <taxon>Neoteleostei</taxon>
        <taxon>Acanthomorphata</taxon>
        <taxon>Gobiaria</taxon>
        <taxon>Gobiiformes</taxon>
        <taxon>Gobioidei</taxon>
        <taxon>Gobiidae</taxon>
        <taxon>Gobionellinae</taxon>
        <taxon>Mugilogobius</taxon>
    </lineage>
</organism>
<gene>
    <name evidence="2" type="ORF">WMY93_032639</name>
</gene>
<accession>A0AAW0MV33</accession>
<feature type="region of interest" description="Disordered" evidence="1">
    <location>
        <begin position="75"/>
        <end position="95"/>
    </location>
</feature>
<comment type="caution">
    <text evidence="2">The sequence shown here is derived from an EMBL/GenBank/DDBJ whole genome shotgun (WGS) entry which is preliminary data.</text>
</comment>
<dbReference type="EMBL" id="JBBPFD010000056">
    <property type="protein sequence ID" value="KAK7880725.1"/>
    <property type="molecule type" value="Genomic_DNA"/>
</dbReference>
<proteinExistence type="predicted"/>